<evidence type="ECO:0000256" key="9">
    <source>
        <dbReference type="HAMAP-Rule" id="MF_01897"/>
    </source>
</evidence>
<dbReference type="GO" id="GO:0009330">
    <property type="term" value="C:DNA topoisomerase type II (double strand cut, ATP-hydrolyzing) complex"/>
    <property type="evidence" value="ECO:0007669"/>
    <property type="project" value="TreeGrafter"/>
</dbReference>
<protein>
    <recommendedName>
        <fullName evidence="9">DNA gyrase subunit A</fullName>
        <ecNumber evidence="9">5.6.2.2</ecNumber>
    </recommendedName>
</protein>
<name>A0A0G0UFR9_9BACT</name>
<dbReference type="PATRIC" id="fig|1618985.3.peg.19"/>
<evidence type="ECO:0000256" key="2">
    <source>
        <dbReference type="ARBA" id="ARBA00008263"/>
    </source>
</evidence>
<dbReference type="Gene3D" id="3.30.1360.40">
    <property type="match status" value="1"/>
</dbReference>
<dbReference type="InterPro" id="IPR050220">
    <property type="entry name" value="Type_II_DNA_Topoisomerases"/>
</dbReference>
<feature type="domain" description="Topo IIA-type catalytic" evidence="13">
    <location>
        <begin position="51"/>
        <end position="517"/>
    </location>
</feature>
<dbReference type="GO" id="GO:0006261">
    <property type="term" value="P:DNA-templated DNA replication"/>
    <property type="evidence" value="ECO:0007669"/>
    <property type="project" value="UniProtKB-UniRule"/>
</dbReference>
<dbReference type="PANTHER" id="PTHR43493:SF5">
    <property type="entry name" value="DNA GYRASE SUBUNIT A, CHLOROPLASTIC_MITOCHONDRIAL"/>
    <property type="match status" value="1"/>
</dbReference>
<sequence>MPKNYSSKQSAAPAEPLENNGAGKLELRDIREEMSDAYLDYAMSVIVARALPDVRDGLKPVHRRILYSMWQTGLRSGSRFKKCATVVGDVLAKYHPHGDIAVYDSLARLAQDFSLRYPLVHGQGNFGSLDGDPPAAYRYTESKLHALAEEMLTDIERDTVDFRPNYDGAHEEPKVLPTKLPNLIVNGTLGIAVGMATNIPPHNLTEVCDALTFLLDQPEATIDDLMQFVQGPDFPTGGIIYNINDIRQVYATGRGGILTRAKTEIVEDAKGNFRILVHEIPYQVNKATLLEKIALLVREKKIEGIKDLWDESTSAGVRIVVELKRDAFPKKVLNRLFQATQLQETFHVNMLALIDGIQPRILNLKMILEEYLKHRKVVVRRRTQFDLNRARERSHILEGLRIALLHIDKIIATIKKSKDRDEARTALMKGFSLSELQAVAILEIRLQQLANLERLKIEQEYEEKQALIKELESILKSETKLKSLVKDEIQDLKKSYGDERRTKVVKQGVKEFSMEDVIPDLPAIVMITQGGYIKRLSPDTFRQQERGGKGVLGLTTKEEDEVEQLFSTTTHRDLLFFTSRGRVFQMKAYDIPETSRTAKGTALVNFLNLAPGESVSATLSMADVEGFKHLLMVTNKGTIKKTPFTDFENIRQSGLIAIKLKEGDNLEWVRPTTGNDDVMLVTSDGQSIRFHEKDVRPMGRVASGVRGIRLKGNDAVVGMDIISLEMQKRKDPPQLLVVTEHGFGKRTPVDEYKVQARGGSGIKTANTQGKIGKIVAGRMVNADDTRDLMVISMAGQVIRTALSSISVLGRATQGVRIMRFKESNDKVTSVAIV</sequence>
<evidence type="ECO:0000313" key="15">
    <source>
        <dbReference type="Proteomes" id="UP000034616"/>
    </source>
</evidence>
<feature type="compositionally biased region" description="Polar residues" evidence="12">
    <location>
        <begin position="1"/>
        <end position="10"/>
    </location>
</feature>
<dbReference type="Gene3D" id="1.10.268.10">
    <property type="entry name" value="Topoisomerase, domain 3"/>
    <property type="match status" value="1"/>
</dbReference>
<dbReference type="SMART" id="SM00434">
    <property type="entry name" value="TOP4c"/>
    <property type="match status" value="1"/>
</dbReference>
<gene>
    <name evidence="9" type="primary">gyrA</name>
    <name evidence="14" type="ORF">UU35_C0001G0019</name>
</gene>
<dbReference type="EC" id="5.6.2.2" evidence="9"/>
<dbReference type="InterPro" id="IPR005743">
    <property type="entry name" value="GyrA"/>
</dbReference>
<dbReference type="AlphaFoldDB" id="A0A0G0UFR9"/>
<dbReference type="EMBL" id="LCAH01000001">
    <property type="protein sequence ID" value="KKR87738.1"/>
    <property type="molecule type" value="Genomic_DNA"/>
</dbReference>
<keyword evidence="3 9" id="KW-0547">Nucleotide-binding</keyword>
<dbReference type="FunFam" id="2.120.10.90:FF:000005">
    <property type="entry name" value="DNA topoisomerase 4 subunit A"/>
    <property type="match status" value="1"/>
</dbReference>
<dbReference type="Gene3D" id="2.120.10.90">
    <property type="entry name" value="DNA gyrase/topoisomerase IV, subunit A, C-terminal"/>
    <property type="match status" value="1"/>
</dbReference>
<comment type="subunit">
    <text evidence="9">Heterotetramer, composed of two GyrA and two GyrB chains. In the heterotetramer, GyrA contains the active site tyrosine that forms a transient covalent intermediate with DNA, while GyrB binds cofactors and catalyzes ATP hydrolysis.</text>
</comment>
<evidence type="ECO:0000256" key="8">
    <source>
        <dbReference type="ARBA" id="ARBA00063644"/>
    </source>
</evidence>
<evidence type="ECO:0000256" key="4">
    <source>
        <dbReference type="ARBA" id="ARBA00022840"/>
    </source>
</evidence>
<dbReference type="InterPro" id="IPR002205">
    <property type="entry name" value="Topo_IIA_dom_A"/>
</dbReference>
<dbReference type="GO" id="GO:0006265">
    <property type="term" value="P:DNA topological change"/>
    <property type="evidence" value="ECO:0007669"/>
    <property type="project" value="UniProtKB-UniRule"/>
</dbReference>
<comment type="function">
    <text evidence="9">A type II topoisomerase that negatively supercoils closed circular double-stranded (ds) DNA in an ATP-dependent manner to modulate DNA topology and maintain chromosomes in an underwound state. Negative supercoiling favors strand separation, and DNA replication, transcription, recombination and repair, all of which involve strand separation. Also able to catalyze the interconversion of other topological isomers of dsDNA rings, including catenanes and knotted rings. Type II topoisomerases break and join 2 DNA strands simultaneously in an ATP-dependent manner.</text>
</comment>
<dbReference type="Proteomes" id="UP000034616">
    <property type="component" value="Unassembled WGS sequence"/>
</dbReference>
<dbReference type="NCBIfam" id="TIGR01063">
    <property type="entry name" value="gyrA"/>
    <property type="match status" value="1"/>
</dbReference>
<dbReference type="SUPFAM" id="SSF101904">
    <property type="entry name" value="GyrA/ParC C-terminal domain-like"/>
    <property type="match status" value="1"/>
</dbReference>
<dbReference type="GO" id="GO:0005737">
    <property type="term" value="C:cytoplasm"/>
    <property type="evidence" value="ECO:0007669"/>
    <property type="project" value="UniProtKB-SubCell"/>
</dbReference>
<dbReference type="NCBIfam" id="NF004043">
    <property type="entry name" value="PRK05560.1"/>
    <property type="match status" value="1"/>
</dbReference>
<feature type="region of interest" description="Disordered" evidence="12">
    <location>
        <begin position="1"/>
        <end position="20"/>
    </location>
</feature>
<keyword evidence="11" id="KW-0175">Coiled coil</keyword>
<evidence type="ECO:0000256" key="11">
    <source>
        <dbReference type="SAM" id="Coils"/>
    </source>
</evidence>
<comment type="caution">
    <text evidence="14">The sequence shown here is derived from an EMBL/GenBank/DDBJ whole genome shotgun (WGS) entry which is preliminary data.</text>
</comment>
<dbReference type="InterPro" id="IPR035516">
    <property type="entry name" value="Gyrase/topoIV_suA_C"/>
</dbReference>
<dbReference type="PROSITE" id="PS52040">
    <property type="entry name" value="TOPO_IIA"/>
    <property type="match status" value="1"/>
</dbReference>
<accession>A0A0G0UFR9</accession>
<dbReference type="SUPFAM" id="SSF56719">
    <property type="entry name" value="Type II DNA topoisomerase"/>
    <property type="match status" value="1"/>
</dbReference>
<feature type="coiled-coil region" evidence="11">
    <location>
        <begin position="454"/>
        <end position="481"/>
    </location>
</feature>
<dbReference type="InterPro" id="IPR006691">
    <property type="entry name" value="GyrA/parC_rep"/>
</dbReference>
<keyword evidence="7 9" id="KW-0413">Isomerase</keyword>
<comment type="subunit">
    <text evidence="8">Heterotetramer composed of ParC and ParE.</text>
</comment>
<dbReference type="GO" id="GO:0005694">
    <property type="term" value="C:chromosome"/>
    <property type="evidence" value="ECO:0007669"/>
    <property type="project" value="InterPro"/>
</dbReference>
<keyword evidence="5 9" id="KW-0799">Topoisomerase</keyword>
<comment type="caution">
    <text evidence="9">Lacks conserved residue(s) required for the propagation of feature annotation.</text>
</comment>
<dbReference type="InterPro" id="IPR013757">
    <property type="entry name" value="Topo_IIA_A_a_sf"/>
</dbReference>
<dbReference type="Pfam" id="PF00521">
    <property type="entry name" value="DNA_topoisoIV"/>
    <property type="match status" value="1"/>
</dbReference>
<evidence type="ECO:0000256" key="7">
    <source>
        <dbReference type="ARBA" id="ARBA00023235"/>
    </source>
</evidence>
<evidence type="ECO:0000256" key="6">
    <source>
        <dbReference type="ARBA" id="ARBA00023125"/>
    </source>
</evidence>
<evidence type="ECO:0000256" key="10">
    <source>
        <dbReference type="PROSITE-ProRule" id="PRU01384"/>
    </source>
</evidence>
<dbReference type="CDD" id="cd00187">
    <property type="entry name" value="TOP4c"/>
    <property type="match status" value="1"/>
</dbReference>
<evidence type="ECO:0000313" key="14">
    <source>
        <dbReference type="EMBL" id="KKR87738.1"/>
    </source>
</evidence>
<dbReference type="Gene3D" id="3.90.199.10">
    <property type="entry name" value="Topoisomerase II, domain 5"/>
    <property type="match status" value="1"/>
</dbReference>
<evidence type="ECO:0000256" key="5">
    <source>
        <dbReference type="ARBA" id="ARBA00023029"/>
    </source>
</evidence>
<keyword evidence="9" id="KW-0963">Cytoplasm</keyword>
<comment type="subcellular location">
    <subcellularLocation>
        <location evidence="9">Cytoplasm</location>
    </subcellularLocation>
</comment>
<evidence type="ECO:0000256" key="12">
    <source>
        <dbReference type="SAM" id="MobiDB-lite"/>
    </source>
</evidence>
<comment type="catalytic activity">
    <reaction evidence="1 9 10">
        <text>ATP-dependent breakage, passage and rejoining of double-stranded DNA.</text>
        <dbReference type="EC" id="5.6.2.2"/>
    </reaction>
</comment>
<dbReference type="GO" id="GO:0003677">
    <property type="term" value="F:DNA binding"/>
    <property type="evidence" value="ECO:0007669"/>
    <property type="project" value="UniProtKB-UniRule"/>
</dbReference>
<dbReference type="PANTHER" id="PTHR43493">
    <property type="entry name" value="DNA GYRASE/TOPOISOMERASE SUBUNIT A"/>
    <property type="match status" value="1"/>
</dbReference>
<reference evidence="14 15" key="1">
    <citation type="journal article" date="2015" name="Nature">
        <title>rRNA introns, odd ribosomes, and small enigmatic genomes across a large radiation of phyla.</title>
        <authorList>
            <person name="Brown C.T."/>
            <person name="Hug L.A."/>
            <person name="Thomas B.C."/>
            <person name="Sharon I."/>
            <person name="Castelle C.J."/>
            <person name="Singh A."/>
            <person name="Wilkins M.J."/>
            <person name="Williams K.H."/>
            <person name="Banfield J.F."/>
        </authorList>
    </citation>
    <scope>NUCLEOTIDE SEQUENCE [LARGE SCALE GENOMIC DNA]</scope>
</reference>
<dbReference type="FunFam" id="3.90.199.10:FF:000001">
    <property type="entry name" value="DNA gyrase subunit A"/>
    <property type="match status" value="1"/>
</dbReference>
<dbReference type="InterPro" id="IPR013758">
    <property type="entry name" value="Topo_IIA_A/C_ab"/>
</dbReference>
<keyword evidence="6 9" id="KW-0238">DNA-binding</keyword>
<dbReference type="FunFam" id="3.30.1360.40:FF:000002">
    <property type="entry name" value="DNA gyrase subunit A"/>
    <property type="match status" value="1"/>
</dbReference>
<comment type="similarity">
    <text evidence="2 9">Belongs to the type II topoisomerase GyrA/ParC subunit family.</text>
</comment>
<evidence type="ECO:0000259" key="13">
    <source>
        <dbReference type="PROSITE" id="PS52040"/>
    </source>
</evidence>
<dbReference type="Pfam" id="PF03989">
    <property type="entry name" value="DNA_gyraseA_C"/>
    <property type="match status" value="6"/>
</dbReference>
<dbReference type="InterPro" id="IPR013760">
    <property type="entry name" value="Topo_IIA-like_dom_sf"/>
</dbReference>
<dbReference type="GO" id="GO:0034335">
    <property type="term" value="F:DNA negative supercoiling activity"/>
    <property type="evidence" value="ECO:0007669"/>
    <property type="project" value="UniProtKB-ARBA"/>
</dbReference>
<dbReference type="FunFam" id="1.10.268.10:FF:000001">
    <property type="entry name" value="DNA gyrase subunit A"/>
    <property type="match status" value="1"/>
</dbReference>
<feature type="active site" description="O-(5'-phospho-DNA)-tyrosine intermediate" evidence="9 10">
    <location>
        <position position="139"/>
    </location>
</feature>
<evidence type="ECO:0000256" key="1">
    <source>
        <dbReference type="ARBA" id="ARBA00000185"/>
    </source>
</evidence>
<keyword evidence="4 9" id="KW-0067">ATP-binding</keyword>
<dbReference type="NCBIfam" id="NF004044">
    <property type="entry name" value="PRK05561.1"/>
    <property type="match status" value="1"/>
</dbReference>
<dbReference type="GO" id="GO:0005524">
    <property type="term" value="F:ATP binding"/>
    <property type="evidence" value="ECO:0007669"/>
    <property type="project" value="UniProtKB-UniRule"/>
</dbReference>
<dbReference type="HAMAP" id="MF_01897">
    <property type="entry name" value="GyrA"/>
    <property type="match status" value="1"/>
</dbReference>
<organism evidence="14 15">
    <name type="scientific">Candidatus Uhrbacteria bacterium GW2011_GWC2_41_11</name>
    <dbReference type="NCBI Taxonomy" id="1618985"/>
    <lineage>
        <taxon>Bacteria</taxon>
        <taxon>Candidatus Uhriibacteriota</taxon>
    </lineage>
</organism>
<comment type="miscellaneous">
    <text evidence="9">Few gyrases are as efficient as E.coli at forming negative supercoils. Not all organisms have 2 type II topoisomerases; in organisms with a single type II topoisomerase this enzyme also has to decatenate newly replicated chromosomes.</text>
</comment>
<proteinExistence type="inferred from homology"/>
<evidence type="ECO:0000256" key="3">
    <source>
        <dbReference type="ARBA" id="ARBA00022741"/>
    </source>
</evidence>